<gene>
    <name evidence="1" type="ORF">METZ01_LOCUS366567</name>
</gene>
<protein>
    <submittedName>
        <fullName evidence="1">Uncharacterized protein</fullName>
    </submittedName>
</protein>
<evidence type="ECO:0000313" key="1">
    <source>
        <dbReference type="EMBL" id="SVD13713.1"/>
    </source>
</evidence>
<organism evidence="1">
    <name type="scientific">marine metagenome</name>
    <dbReference type="NCBI Taxonomy" id="408172"/>
    <lineage>
        <taxon>unclassified sequences</taxon>
        <taxon>metagenomes</taxon>
        <taxon>ecological metagenomes</taxon>
    </lineage>
</organism>
<name>A0A382SVC4_9ZZZZ</name>
<accession>A0A382SVC4</accession>
<reference evidence="1" key="1">
    <citation type="submission" date="2018-05" db="EMBL/GenBank/DDBJ databases">
        <authorList>
            <person name="Lanie J.A."/>
            <person name="Ng W.-L."/>
            <person name="Kazmierczak K.M."/>
            <person name="Andrzejewski T.M."/>
            <person name="Davidsen T.M."/>
            <person name="Wayne K.J."/>
            <person name="Tettelin H."/>
            <person name="Glass J.I."/>
            <person name="Rusch D."/>
            <person name="Podicherti R."/>
            <person name="Tsui H.-C.T."/>
            <person name="Winkler M.E."/>
        </authorList>
    </citation>
    <scope>NUCLEOTIDE SEQUENCE</scope>
</reference>
<dbReference type="EMBL" id="UINC01131792">
    <property type="protein sequence ID" value="SVD13713.1"/>
    <property type="molecule type" value="Genomic_DNA"/>
</dbReference>
<feature type="non-terminal residue" evidence="1">
    <location>
        <position position="208"/>
    </location>
</feature>
<proteinExistence type="predicted"/>
<sequence>MVLTKKVFAVVIAIGCADDGVNMVTRGDSRPVDRDRLLVIELDQDDGTLDAVIKDAVILGLPDPGKPGLVQVFPDLGHLHLGVTLSHVADVDLDKGKQPLLSFLGKLLRGQADQIKLEVVEEGFGNGVGAVLLRTENGLRPLLAGKGIDEGKPLVLFLLANNGALELAPLRFDRFGSHENRGHDHLIAQNEIIDHHVMAIQLPTPRLG</sequence>
<dbReference type="AlphaFoldDB" id="A0A382SVC4"/>